<dbReference type="GO" id="GO:0005737">
    <property type="term" value="C:cytoplasm"/>
    <property type="evidence" value="ECO:0007669"/>
    <property type="project" value="UniProtKB-SubCell"/>
</dbReference>
<dbReference type="GO" id="GO:0005524">
    <property type="term" value="F:ATP binding"/>
    <property type="evidence" value="ECO:0007669"/>
    <property type="project" value="UniProtKB-KW"/>
</dbReference>
<evidence type="ECO:0000313" key="7">
    <source>
        <dbReference type="EMBL" id="HIT94032.1"/>
    </source>
</evidence>
<dbReference type="HAMAP" id="MF_02207">
    <property type="entry name" value="MreB"/>
    <property type="match status" value="1"/>
</dbReference>
<feature type="binding site" evidence="6">
    <location>
        <begin position="154"/>
        <end position="156"/>
    </location>
    <ligand>
        <name>ATP</name>
        <dbReference type="ChEBI" id="CHEBI:30616"/>
    </ligand>
</feature>
<reference evidence="7" key="2">
    <citation type="journal article" date="2021" name="PeerJ">
        <title>Extensive microbial diversity within the chicken gut microbiome revealed by metagenomics and culture.</title>
        <authorList>
            <person name="Gilroy R."/>
            <person name="Ravi A."/>
            <person name="Getino M."/>
            <person name="Pursley I."/>
            <person name="Horton D.L."/>
            <person name="Alikhan N.F."/>
            <person name="Baker D."/>
            <person name="Gharbi K."/>
            <person name="Hall N."/>
            <person name="Watson M."/>
            <person name="Adriaenssens E.M."/>
            <person name="Foster-Nyarko E."/>
            <person name="Jarju S."/>
            <person name="Secka A."/>
            <person name="Antonio M."/>
            <person name="Oren A."/>
            <person name="Chaudhuri R.R."/>
            <person name="La Ragione R."/>
            <person name="Hildebrand F."/>
            <person name="Pallen M.J."/>
        </authorList>
    </citation>
    <scope>NUCLEOTIDE SEQUENCE</scope>
    <source>
        <strain evidence="7">ChiBcec7-5410</strain>
    </source>
</reference>
<feature type="binding site" evidence="6">
    <location>
        <begin position="202"/>
        <end position="205"/>
    </location>
    <ligand>
        <name>ATP</name>
        <dbReference type="ChEBI" id="CHEBI:30616"/>
    </ligand>
</feature>
<dbReference type="Pfam" id="PF06723">
    <property type="entry name" value="MreB_Mbl"/>
    <property type="match status" value="1"/>
</dbReference>
<evidence type="ECO:0000256" key="3">
    <source>
        <dbReference type="ARBA" id="ARBA00022840"/>
    </source>
</evidence>
<dbReference type="Proteomes" id="UP000824160">
    <property type="component" value="Unassembled WGS sequence"/>
</dbReference>
<keyword evidence="4 6" id="KW-0133">Cell shape</keyword>
<comment type="subcellular location">
    <subcellularLocation>
        <location evidence="6">Cytoplasm</location>
    </subcellularLocation>
    <text evidence="6">Membrane-associated.</text>
</comment>
<dbReference type="GO" id="GO:0008360">
    <property type="term" value="P:regulation of cell shape"/>
    <property type="evidence" value="ECO:0007669"/>
    <property type="project" value="UniProtKB-UniRule"/>
</dbReference>
<evidence type="ECO:0000313" key="8">
    <source>
        <dbReference type="Proteomes" id="UP000824160"/>
    </source>
</evidence>
<sequence length="337" mass="35746">MSVDLGIDLGTTKIIIYRPGKGIVLEEPSVVAYNTRTGEVVAVGHEALRMMGRAPAYIQIECPVREGVISNHEFTEFLIREFVRKVAGGFLTRPRVAICIPSAITRVEARAVVEAALSAGSRKVYLIDEPIAAAIGAGIDVTRPVGRMMVDLGGGTTDIAVISMGGIIVSASLKIAGNTFDEAIVRYIESTYKLAIGTTVGEQLKKDIGCVYLPETGIRATIRGRNLITGIPEEITVTQTELADVLRPHADELVLGVKQVLAKTPPELSGDILSEGILMTGGTAQLRGLDRLIEDVTGIHVQVARDPVSCVGIGTGKCFSLIGELKEGFELASGGRV</sequence>
<accession>A0A9D1KSE6</accession>
<comment type="caution">
    <text evidence="6">Lacks conserved residue(s) required for the propagation of feature annotation.</text>
</comment>
<dbReference type="PRINTS" id="PR01652">
    <property type="entry name" value="SHAPEPROTEIN"/>
</dbReference>
<comment type="subunit">
    <text evidence="6">Forms polymers.</text>
</comment>
<keyword evidence="2 6" id="KW-0547">Nucleotide-binding</keyword>
<keyword evidence="3 6" id="KW-0067">ATP-binding</keyword>
<protein>
    <recommendedName>
        <fullName evidence="6">Cell shape-determining protein MreB</fullName>
    </recommendedName>
</protein>
<organism evidence="7 8">
    <name type="scientific">Candidatus Faecivivens stercoripullorum</name>
    <dbReference type="NCBI Taxonomy" id="2840805"/>
    <lineage>
        <taxon>Bacteria</taxon>
        <taxon>Bacillati</taxon>
        <taxon>Bacillota</taxon>
        <taxon>Clostridia</taxon>
        <taxon>Eubacteriales</taxon>
        <taxon>Oscillospiraceae</taxon>
        <taxon>Oscillospiraceae incertae sedis</taxon>
        <taxon>Candidatus Faecivivens</taxon>
    </lineage>
</organism>
<evidence type="ECO:0000256" key="1">
    <source>
        <dbReference type="ARBA" id="ARBA00022490"/>
    </source>
</evidence>
<dbReference type="EMBL" id="DVLW01000068">
    <property type="protein sequence ID" value="HIT94032.1"/>
    <property type="molecule type" value="Genomic_DNA"/>
</dbReference>
<gene>
    <name evidence="6" type="primary">mreB</name>
    <name evidence="7" type="ORF">IAC43_02485</name>
</gene>
<evidence type="ECO:0000256" key="5">
    <source>
        <dbReference type="ARBA" id="ARBA00023458"/>
    </source>
</evidence>
<comment type="function">
    <text evidence="6">Forms membrane-associated dynamic filaments that are essential for cell shape determination. Acts by regulating cell wall synthesis and cell elongation, and thus cell shape. A feedback loop between cell geometry and MreB localization may maintain elongated cell shape by targeting cell wall growth to regions of negative cell wall curvature.</text>
</comment>
<dbReference type="PANTHER" id="PTHR42749">
    <property type="entry name" value="CELL SHAPE-DETERMINING PROTEIN MREB"/>
    <property type="match status" value="1"/>
</dbReference>
<name>A0A9D1KSE6_9FIRM</name>
<dbReference type="InterPro" id="IPR043129">
    <property type="entry name" value="ATPase_NBD"/>
</dbReference>
<evidence type="ECO:0000256" key="4">
    <source>
        <dbReference type="ARBA" id="ARBA00022960"/>
    </source>
</evidence>
<comment type="similarity">
    <text evidence="5 6">Belongs to the FtsA/MreB family.</text>
</comment>
<dbReference type="PANTHER" id="PTHR42749:SF1">
    <property type="entry name" value="CELL SHAPE-DETERMINING PROTEIN MREB"/>
    <property type="match status" value="1"/>
</dbReference>
<comment type="caution">
    <text evidence="7">The sequence shown here is derived from an EMBL/GenBank/DDBJ whole genome shotgun (WGS) entry which is preliminary data.</text>
</comment>
<dbReference type="CDD" id="cd10225">
    <property type="entry name" value="ASKHA_NBD_MreB-like"/>
    <property type="match status" value="1"/>
</dbReference>
<evidence type="ECO:0000256" key="2">
    <source>
        <dbReference type="ARBA" id="ARBA00022741"/>
    </source>
</evidence>
<evidence type="ECO:0000256" key="6">
    <source>
        <dbReference type="HAMAP-Rule" id="MF_02207"/>
    </source>
</evidence>
<dbReference type="SUPFAM" id="SSF53067">
    <property type="entry name" value="Actin-like ATPase domain"/>
    <property type="match status" value="2"/>
</dbReference>
<keyword evidence="1 6" id="KW-0963">Cytoplasm</keyword>
<dbReference type="Gene3D" id="3.30.420.40">
    <property type="match status" value="3"/>
</dbReference>
<proteinExistence type="inferred from homology"/>
<dbReference type="InterPro" id="IPR056546">
    <property type="entry name" value="MreB_MamK-like"/>
</dbReference>
<dbReference type="InterPro" id="IPR004753">
    <property type="entry name" value="MreB"/>
</dbReference>
<dbReference type="AlphaFoldDB" id="A0A9D1KSE6"/>
<reference evidence="7" key="1">
    <citation type="submission" date="2020-10" db="EMBL/GenBank/DDBJ databases">
        <authorList>
            <person name="Gilroy R."/>
        </authorList>
    </citation>
    <scope>NUCLEOTIDE SEQUENCE</scope>
    <source>
        <strain evidence="7">ChiBcec7-5410</strain>
    </source>
</reference>
<dbReference type="NCBIfam" id="NF010539">
    <property type="entry name" value="PRK13927.1"/>
    <property type="match status" value="1"/>
</dbReference>
<dbReference type="GO" id="GO:0000902">
    <property type="term" value="P:cell morphogenesis"/>
    <property type="evidence" value="ECO:0007669"/>
    <property type="project" value="InterPro"/>
</dbReference>